<sequence>MTKTHTNTYKKIKPLLLRRSISKENGSKRENNGGYLTENGVTDNDAVCLVLLDML</sequence>
<dbReference type="EMBL" id="KQ434783">
    <property type="protein sequence ID" value="KZC04693.1"/>
    <property type="molecule type" value="Genomic_DNA"/>
</dbReference>
<proteinExistence type="predicted"/>
<keyword evidence="2" id="KW-1185">Reference proteome</keyword>
<dbReference type="AlphaFoldDB" id="A0A154NYJ6"/>
<name>A0A154NYJ6_DUFNO</name>
<organism evidence="1 2">
    <name type="scientific">Dufourea novaeangliae</name>
    <name type="common">Sweat bee</name>
    <dbReference type="NCBI Taxonomy" id="178035"/>
    <lineage>
        <taxon>Eukaryota</taxon>
        <taxon>Metazoa</taxon>
        <taxon>Ecdysozoa</taxon>
        <taxon>Arthropoda</taxon>
        <taxon>Hexapoda</taxon>
        <taxon>Insecta</taxon>
        <taxon>Pterygota</taxon>
        <taxon>Neoptera</taxon>
        <taxon>Endopterygota</taxon>
        <taxon>Hymenoptera</taxon>
        <taxon>Apocrita</taxon>
        <taxon>Aculeata</taxon>
        <taxon>Apoidea</taxon>
        <taxon>Anthophila</taxon>
        <taxon>Halictidae</taxon>
        <taxon>Rophitinae</taxon>
        <taxon>Dufourea</taxon>
    </lineage>
</organism>
<evidence type="ECO:0000313" key="1">
    <source>
        <dbReference type="EMBL" id="KZC04693.1"/>
    </source>
</evidence>
<evidence type="ECO:0000313" key="2">
    <source>
        <dbReference type="Proteomes" id="UP000076502"/>
    </source>
</evidence>
<protein>
    <submittedName>
        <fullName evidence="1">Uncharacterized protein</fullName>
    </submittedName>
</protein>
<dbReference type="Proteomes" id="UP000076502">
    <property type="component" value="Unassembled WGS sequence"/>
</dbReference>
<accession>A0A154NYJ6</accession>
<reference evidence="1 2" key="1">
    <citation type="submission" date="2015-07" db="EMBL/GenBank/DDBJ databases">
        <title>The genome of Dufourea novaeangliae.</title>
        <authorList>
            <person name="Pan H."/>
            <person name="Kapheim K."/>
        </authorList>
    </citation>
    <scope>NUCLEOTIDE SEQUENCE [LARGE SCALE GENOMIC DNA]</scope>
    <source>
        <strain evidence="1">0120121106</strain>
        <tissue evidence="1">Whole body</tissue>
    </source>
</reference>
<gene>
    <name evidence="1" type="ORF">WN55_09492</name>
</gene>